<dbReference type="EMBL" id="GL883092">
    <property type="protein sequence ID" value="EGG11285.1"/>
    <property type="molecule type" value="Genomic_DNA"/>
</dbReference>
<proteinExistence type="predicted"/>
<dbReference type="Proteomes" id="UP000001072">
    <property type="component" value="Unassembled WGS sequence"/>
</dbReference>
<gene>
    <name evidence="3" type="ORF">MELLADRAFT_90741</name>
</gene>
<reference evidence="4" key="1">
    <citation type="journal article" date="2011" name="Proc. Natl. Acad. Sci. U.S.A.">
        <title>Obligate biotrophy features unraveled by the genomic analysis of rust fungi.</title>
        <authorList>
            <person name="Duplessis S."/>
            <person name="Cuomo C.A."/>
            <person name="Lin Y.-C."/>
            <person name="Aerts A."/>
            <person name="Tisserant E."/>
            <person name="Veneault-Fourrey C."/>
            <person name="Joly D.L."/>
            <person name="Hacquard S."/>
            <person name="Amselem J."/>
            <person name="Cantarel B.L."/>
            <person name="Chiu R."/>
            <person name="Coutinho P.M."/>
            <person name="Feau N."/>
            <person name="Field M."/>
            <person name="Frey P."/>
            <person name="Gelhaye E."/>
            <person name="Goldberg J."/>
            <person name="Grabherr M.G."/>
            <person name="Kodira C.D."/>
            <person name="Kohler A."/>
            <person name="Kuees U."/>
            <person name="Lindquist E.A."/>
            <person name="Lucas S.M."/>
            <person name="Mago R."/>
            <person name="Mauceli E."/>
            <person name="Morin E."/>
            <person name="Murat C."/>
            <person name="Pangilinan J.L."/>
            <person name="Park R."/>
            <person name="Pearson M."/>
            <person name="Quesneville H."/>
            <person name="Rouhier N."/>
            <person name="Sakthikumar S."/>
            <person name="Salamov A.A."/>
            <person name="Schmutz J."/>
            <person name="Selles B."/>
            <person name="Shapiro H."/>
            <person name="Tanguay P."/>
            <person name="Tuskan G.A."/>
            <person name="Henrissat B."/>
            <person name="Van de Peer Y."/>
            <person name="Rouze P."/>
            <person name="Ellis J.G."/>
            <person name="Dodds P.N."/>
            <person name="Schein J.E."/>
            <person name="Zhong S."/>
            <person name="Hamelin R.C."/>
            <person name="Grigoriev I.V."/>
            <person name="Szabo L.J."/>
            <person name="Martin F."/>
        </authorList>
    </citation>
    <scope>NUCLEOTIDE SEQUENCE [LARGE SCALE GENOMIC DNA]</scope>
    <source>
        <strain evidence="4">98AG31 / pathotype 3-4-7</strain>
    </source>
</reference>
<dbReference type="RefSeq" id="XP_007404920.1">
    <property type="nucleotide sequence ID" value="XM_007404858.1"/>
</dbReference>
<dbReference type="InterPro" id="IPR008928">
    <property type="entry name" value="6-hairpin_glycosidase_sf"/>
</dbReference>
<dbReference type="eggNOG" id="ENOG502RZ5C">
    <property type="taxonomic scope" value="Eukaryota"/>
</dbReference>
<evidence type="ECO:0000313" key="3">
    <source>
        <dbReference type="EMBL" id="EGG11285.1"/>
    </source>
</evidence>
<organism evidence="4">
    <name type="scientific">Melampsora larici-populina (strain 98AG31 / pathotype 3-4-7)</name>
    <name type="common">Poplar leaf rust fungus</name>
    <dbReference type="NCBI Taxonomy" id="747676"/>
    <lineage>
        <taxon>Eukaryota</taxon>
        <taxon>Fungi</taxon>
        <taxon>Dikarya</taxon>
        <taxon>Basidiomycota</taxon>
        <taxon>Pucciniomycotina</taxon>
        <taxon>Pucciniomycetes</taxon>
        <taxon>Pucciniales</taxon>
        <taxon>Melampsoraceae</taxon>
        <taxon>Melampsora</taxon>
    </lineage>
</organism>
<keyword evidence="4" id="KW-1185">Reference proteome</keyword>
<dbReference type="SUPFAM" id="SSF48208">
    <property type="entry name" value="Six-hairpin glycosidases"/>
    <property type="match status" value="1"/>
</dbReference>
<evidence type="ECO:0000256" key="2">
    <source>
        <dbReference type="SAM" id="MobiDB-lite"/>
    </source>
</evidence>
<dbReference type="PANTHER" id="PTHR41814">
    <property type="entry name" value="EXPRESSED PROTEIN"/>
    <property type="match status" value="1"/>
</dbReference>
<feature type="region of interest" description="Disordered" evidence="2">
    <location>
        <begin position="359"/>
        <end position="379"/>
    </location>
</feature>
<dbReference type="PANTHER" id="PTHR41814:SF1">
    <property type="entry name" value="CELLULASE"/>
    <property type="match status" value="1"/>
</dbReference>
<dbReference type="InterPro" id="IPR010905">
    <property type="entry name" value="Glyco_hydro_88"/>
</dbReference>
<keyword evidence="1" id="KW-0378">Hydrolase</keyword>
<evidence type="ECO:0000313" key="4">
    <source>
        <dbReference type="Proteomes" id="UP000001072"/>
    </source>
</evidence>
<dbReference type="OrthoDB" id="4138492at2759"/>
<dbReference type="VEuPathDB" id="FungiDB:MELLADRAFT_90741"/>
<dbReference type="Pfam" id="PF07470">
    <property type="entry name" value="Glyco_hydro_88"/>
    <property type="match status" value="1"/>
</dbReference>
<protein>
    <submittedName>
        <fullName evidence="3">Uncharacterized protein</fullName>
    </submittedName>
</protein>
<dbReference type="InterPro" id="IPR012341">
    <property type="entry name" value="6hp_glycosidase-like_sf"/>
</dbReference>
<sequence length="379" mass="42162">MLQLNGNSELSVFAPKASLPLPTTPTSKLWQPEPLFKLVDSLLAKRAKNATTIIEADGAAADPASLGVPLLVLDNASKRANKKPKYDYLKIAQEQYDHLITKVPKDKNGAISQRESEVQYCETNCWLSFRQNLRSDFVHMVPPFIAYLGAMNSDYAVLENSYLQCKYNRDVLLDPKSRTWRHILKGSFQDTGIWSTGNGWAAAGMMRVRQTMEAVSNKELAGKLTKMKTDLESWISEIIVGSFKFQSPKSNLLPNYFDKKPSETFEEVSGTALITATAYRLANLNKKFNTILPMQKVEAARKTILEKHLDPKTGSVSTVVDPLNWNSKAAFDGSPGKQSPEGQAFVVLMHTAWKVYITSNPTTQPTSGSTKTKRSHAQL</sequence>
<dbReference type="GO" id="GO:0005975">
    <property type="term" value="P:carbohydrate metabolic process"/>
    <property type="evidence" value="ECO:0007669"/>
    <property type="project" value="InterPro"/>
</dbReference>
<dbReference type="KEGG" id="mlr:MELLADRAFT_90741"/>
<dbReference type="GO" id="GO:0016787">
    <property type="term" value="F:hydrolase activity"/>
    <property type="evidence" value="ECO:0007669"/>
    <property type="project" value="UniProtKB-KW"/>
</dbReference>
<dbReference type="GeneID" id="18935665"/>
<dbReference type="InParanoid" id="F4R7B4"/>
<evidence type="ECO:0000256" key="1">
    <source>
        <dbReference type="ARBA" id="ARBA00022801"/>
    </source>
</evidence>
<feature type="compositionally biased region" description="Polar residues" evidence="2">
    <location>
        <begin position="359"/>
        <end position="370"/>
    </location>
</feature>
<accession>F4R7B4</accession>
<dbReference type="Gene3D" id="1.50.10.10">
    <property type="match status" value="1"/>
</dbReference>
<dbReference type="AlphaFoldDB" id="F4R7B4"/>
<name>F4R7B4_MELLP</name>
<dbReference type="HOGENOM" id="CLU_037534_0_0_1"/>